<feature type="non-terminal residue" evidence="1">
    <location>
        <position position="1"/>
    </location>
</feature>
<protein>
    <recommendedName>
        <fullName evidence="3">Peptidase M16</fullName>
    </recommendedName>
</protein>
<dbReference type="GO" id="GO:0046872">
    <property type="term" value="F:metal ion binding"/>
    <property type="evidence" value="ECO:0007669"/>
    <property type="project" value="InterPro"/>
</dbReference>
<dbReference type="AlphaFoldDB" id="A0A7Z1SBI7"/>
<organism evidence="1 2">
    <name type="scientific">Staphylococcus haemolyticus</name>
    <dbReference type="NCBI Taxonomy" id="1283"/>
    <lineage>
        <taxon>Bacteria</taxon>
        <taxon>Bacillati</taxon>
        <taxon>Bacillota</taxon>
        <taxon>Bacilli</taxon>
        <taxon>Bacillales</taxon>
        <taxon>Staphylococcaceae</taxon>
        <taxon>Staphylococcus</taxon>
    </lineage>
</organism>
<sequence>YYTTLGARYRAMTLPELRAAAAQTIDPARITWIVVGDAAKVKPQLDSLGLPVAVVPASAVAGASAGAAPAAQ</sequence>
<gene>
    <name evidence="1" type="ORF">CV019_00385</name>
</gene>
<evidence type="ECO:0000313" key="1">
    <source>
        <dbReference type="EMBL" id="PPJ80345.1"/>
    </source>
</evidence>
<name>A0A7Z1SBI7_STAHA</name>
<accession>A0A7Z1SBI7</accession>
<dbReference type="Proteomes" id="UP000238153">
    <property type="component" value="Unassembled WGS sequence"/>
</dbReference>
<evidence type="ECO:0008006" key="3">
    <source>
        <dbReference type="Google" id="ProtNLM"/>
    </source>
</evidence>
<dbReference type="InterPro" id="IPR011249">
    <property type="entry name" value="Metalloenz_LuxS/M16"/>
</dbReference>
<proteinExistence type="predicted"/>
<evidence type="ECO:0000313" key="2">
    <source>
        <dbReference type="Proteomes" id="UP000238153"/>
    </source>
</evidence>
<reference evidence="1 2" key="1">
    <citation type="submission" date="2017-11" db="EMBL/GenBank/DDBJ databases">
        <authorList>
            <person name="Founou R.C."/>
            <person name="Founou L."/>
            <person name="Allam M."/>
            <person name="Ismail A."/>
            <person name="Essack S.Y."/>
        </authorList>
    </citation>
    <scope>NUCLEOTIDE SEQUENCE [LARGE SCALE GENOMIC DNA]</scope>
    <source>
        <strain evidence="1 2">G811N2B1</strain>
    </source>
</reference>
<comment type="caution">
    <text evidence="1">The sequence shown here is derived from an EMBL/GenBank/DDBJ whole genome shotgun (WGS) entry which is preliminary data.</text>
</comment>
<dbReference type="SUPFAM" id="SSF63411">
    <property type="entry name" value="LuxS/MPP-like metallohydrolase"/>
    <property type="match status" value="1"/>
</dbReference>
<dbReference type="EMBL" id="PGWX01000027">
    <property type="protein sequence ID" value="PPJ80345.1"/>
    <property type="molecule type" value="Genomic_DNA"/>
</dbReference>